<dbReference type="InterPro" id="IPR029065">
    <property type="entry name" value="Enolase_C-like"/>
</dbReference>
<dbReference type="EMBL" id="JAVDRL010000012">
    <property type="protein sequence ID" value="MDR6533258.1"/>
    <property type="molecule type" value="Genomic_DNA"/>
</dbReference>
<dbReference type="CDD" id="cd03319">
    <property type="entry name" value="L-Ala-DL-Glu_epimerase"/>
    <property type="match status" value="1"/>
</dbReference>
<evidence type="ECO:0000313" key="7">
    <source>
        <dbReference type="EMBL" id="MDR6533258.1"/>
    </source>
</evidence>
<dbReference type="Proteomes" id="UP001262754">
    <property type="component" value="Unassembled WGS sequence"/>
</dbReference>
<dbReference type="Pfam" id="PF02746">
    <property type="entry name" value="MR_MLE_N"/>
    <property type="match status" value="1"/>
</dbReference>
<dbReference type="InterPro" id="IPR034593">
    <property type="entry name" value="DgoD-like"/>
</dbReference>
<dbReference type="SUPFAM" id="SSF54826">
    <property type="entry name" value="Enolase N-terminal domain-like"/>
    <property type="match status" value="1"/>
</dbReference>
<evidence type="ECO:0000256" key="4">
    <source>
        <dbReference type="ARBA" id="ARBA00023235"/>
    </source>
</evidence>
<comment type="caution">
    <text evidence="7">The sequence shown here is derived from an EMBL/GenBank/DDBJ whole genome shotgun (WGS) entry which is preliminary data.</text>
</comment>
<feature type="domain" description="Mandelate racemase/muconate lactonizing enzyme C-terminal" evidence="6">
    <location>
        <begin position="131"/>
        <end position="222"/>
    </location>
</feature>
<comment type="similarity">
    <text evidence="1 5">Belongs to the mandelate racemase/muconate lactonizing enzyme family.</text>
</comment>
<dbReference type="NCBIfam" id="NF042940">
    <property type="entry name" value="racemase_DgcA"/>
    <property type="match status" value="1"/>
</dbReference>
<keyword evidence="3 5" id="KW-0460">Magnesium</keyword>
<gene>
    <name evidence="7" type="ORF">J2800_004020</name>
</gene>
<dbReference type="InterPro" id="IPR036849">
    <property type="entry name" value="Enolase-like_C_sf"/>
</dbReference>
<comment type="cofactor">
    <cofactor evidence="5">
        <name>Mg(2+)</name>
        <dbReference type="ChEBI" id="CHEBI:18420"/>
    </cofactor>
    <text evidence="5">Binds 1 Mg(2+) ion per subunit.</text>
</comment>
<accession>A0ABU1N481</accession>
<evidence type="ECO:0000256" key="2">
    <source>
        <dbReference type="ARBA" id="ARBA00022723"/>
    </source>
</evidence>
<dbReference type="InterPro" id="IPR013342">
    <property type="entry name" value="Mandelate_racemase_C"/>
</dbReference>
<dbReference type="SFLD" id="SFLDG00180">
    <property type="entry name" value="muconate_cycloisomerase"/>
    <property type="match status" value="1"/>
</dbReference>
<dbReference type="RefSeq" id="WP_310034093.1">
    <property type="nucleotide sequence ID" value="NZ_JAVDRL010000012.1"/>
</dbReference>
<dbReference type="PROSITE" id="PS00909">
    <property type="entry name" value="MR_MLE_2"/>
    <property type="match status" value="1"/>
</dbReference>
<evidence type="ECO:0000256" key="3">
    <source>
        <dbReference type="ARBA" id="ARBA00022842"/>
    </source>
</evidence>
<keyword evidence="8" id="KW-1185">Reference proteome</keyword>
<dbReference type="SMART" id="SM00922">
    <property type="entry name" value="MR_MLE"/>
    <property type="match status" value="1"/>
</dbReference>
<evidence type="ECO:0000313" key="8">
    <source>
        <dbReference type="Proteomes" id="UP001262754"/>
    </source>
</evidence>
<keyword evidence="2 5" id="KW-0479">Metal-binding</keyword>
<dbReference type="InterPro" id="IPR013341">
    <property type="entry name" value="Mandelate_racemase_N_dom"/>
</dbReference>
<protein>
    <recommendedName>
        <fullName evidence="5">Dipeptide epimerase</fullName>
        <ecNumber evidence="5">5.1.1.-</ecNumber>
    </recommendedName>
</protein>
<dbReference type="Gene3D" id="3.20.20.120">
    <property type="entry name" value="Enolase-like C-terminal domain"/>
    <property type="match status" value="1"/>
</dbReference>
<dbReference type="InterPro" id="IPR034603">
    <property type="entry name" value="Dipeptide_epimerase"/>
</dbReference>
<dbReference type="SUPFAM" id="SSF51604">
    <property type="entry name" value="Enolase C-terminal domain-like"/>
    <property type="match status" value="1"/>
</dbReference>
<reference evidence="7 8" key="1">
    <citation type="submission" date="2023-07" db="EMBL/GenBank/DDBJ databases">
        <title>Sorghum-associated microbial communities from plants grown in Nebraska, USA.</title>
        <authorList>
            <person name="Schachtman D."/>
        </authorList>
    </citation>
    <scope>NUCLEOTIDE SEQUENCE [LARGE SCALE GENOMIC DNA]</scope>
    <source>
        <strain evidence="7 8">DS2154</strain>
    </source>
</reference>
<dbReference type="Pfam" id="PF13378">
    <property type="entry name" value="MR_MLE_C"/>
    <property type="match status" value="1"/>
</dbReference>
<keyword evidence="4 5" id="KW-0413">Isomerase</keyword>
<dbReference type="EC" id="5.1.1.-" evidence="5"/>
<evidence type="ECO:0000256" key="5">
    <source>
        <dbReference type="RuleBase" id="RU366006"/>
    </source>
</evidence>
<dbReference type="InterPro" id="IPR018110">
    <property type="entry name" value="Mandel_Rmase/mucon_lact_enz_CS"/>
</dbReference>
<dbReference type="SFLD" id="SFLDS00001">
    <property type="entry name" value="Enolase"/>
    <property type="match status" value="1"/>
</dbReference>
<sequence>MQRTVSIAHVSHRLKAPFRISRGVKTAAEVVVVEIVEGELVGRGESVPYARYGETVDSVVAQLQPAAQALREGAGPHEALALLTAGAARNALDCALWDLRAKREGLSVEALTALRVPDSLVTAVTVSLDGPEAMAAAARAVASAPLIKVKLSADDPAARLLAVARAAPDARLIVDPNEGWDFATLDGLKPVLSDLNIALVEQPLPAGEDQALEGYDPPYPICADESVHVAEDLAALKGRYRAVNLKLDKAGGLSEALLMLEEARNHGFVLMVGCMVASSLAIAPALHLAGSCAFADLDGPWWLAQDHPGGCRVADGRMTRPAEGFWGDGMTATGLWL</sequence>
<dbReference type="PANTHER" id="PTHR48080">
    <property type="entry name" value="D-GALACTONATE DEHYDRATASE-RELATED"/>
    <property type="match status" value="1"/>
</dbReference>
<name>A0ABU1N481_9CAUL</name>
<evidence type="ECO:0000256" key="1">
    <source>
        <dbReference type="ARBA" id="ARBA00008031"/>
    </source>
</evidence>
<proteinExistence type="inferred from homology"/>
<dbReference type="InterPro" id="IPR029017">
    <property type="entry name" value="Enolase-like_N"/>
</dbReference>
<evidence type="ECO:0000259" key="6">
    <source>
        <dbReference type="SMART" id="SM00922"/>
    </source>
</evidence>
<dbReference type="Gene3D" id="3.30.390.10">
    <property type="entry name" value="Enolase-like, N-terminal domain"/>
    <property type="match status" value="1"/>
</dbReference>
<dbReference type="SFLD" id="SFLDF00010">
    <property type="entry name" value="dipeptide_epimerase"/>
    <property type="match status" value="1"/>
</dbReference>
<organism evidence="7 8">
    <name type="scientific">Caulobacter rhizosphaerae</name>
    <dbReference type="NCBI Taxonomy" id="2010972"/>
    <lineage>
        <taxon>Bacteria</taxon>
        <taxon>Pseudomonadati</taxon>
        <taxon>Pseudomonadota</taxon>
        <taxon>Alphaproteobacteria</taxon>
        <taxon>Caulobacterales</taxon>
        <taxon>Caulobacteraceae</taxon>
        <taxon>Caulobacter</taxon>
    </lineage>
</organism>
<dbReference type="PANTHER" id="PTHR48080:SF3">
    <property type="entry name" value="ENOLASE SUPERFAMILY MEMBER DDB_G0284701"/>
    <property type="match status" value="1"/>
</dbReference>